<keyword evidence="3" id="KW-1185">Reference proteome</keyword>
<keyword evidence="1" id="KW-0812">Transmembrane</keyword>
<feature type="transmembrane region" description="Helical" evidence="1">
    <location>
        <begin position="101"/>
        <end position="120"/>
    </location>
</feature>
<feature type="non-terminal residue" evidence="2">
    <location>
        <position position="1"/>
    </location>
</feature>
<accession>X6NKE2</accession>
<organism evidence="2 3">
    <name type="scientific">Reticulomyxa filosa</name>
    <dbReference type="NCBI Taxonomy" id="46433"/>
    <lineage>
        <taxon>Eukaryota</taxon>
        <taxon>Sar</taxon>
        <taxon>Rhizaria</taxon>
        <taxon>Retaria</taxon>
        <taxon>Foraminifera</taxon>
        <taxon>Monothalamids</taxon>
        <taxon>Reticulomyxidae</taxon>
        <taxon>Reticulomyxa</taxon>
    </lineage>
</organism>
<protein>
    <submittedName>
        <fullName evidence="2">Uncharacterized protein</fullName>
    </submittedName>
</protein>
<keyword evidence="1" id="KW-1133">Transmembrane helix</keyword>
<proteinExistence type="predicted"/>
<sequence>KSNIFLLDDLKNIYNFILQWKLRFIIFECFFTNPFHFNSFKSYGSKQNLKYESMKKLIFIDHNMVHLTLLFSLEFEKEIKEVFCHNKSYFFNCKVIDFPHYFFNIMCLSVIKMTFVFLLWRRQQRKHDPEQNATKKGERNTFFERKCRFITKKSKIYHFFFLLSLSKLFPMRYLNHGTKQQQQK</sequence>
<evidence type="ECO:0000313" key="2">
    <source>
        <dbReference type="EMBL" id="ETO26209.1"/>
    </source>
</evidence>
<reference evidence="2 3" key="1">
    <citation type="journal article" date="2013" name="Curr. Biol.">
        <title>The Genome of the Foraminiferan Reticulomyxa filosa.</title>
        <authorList>
            <person name="Glockner G."/>
            <person name="Hulsmann N."/>
            <person name="Schleicher M."/>
            <person name="Noegel A.A."/>
            <person name="Eichinger L."/>
            <person name="Gallinger C."/>
            <person name="Pawlowski J."/>
            <person name="Sierra R."/>
            <person name="Euteneuer U."/>
            <person name="Pillet L."/>
            <person name="Moustafa A."/>
            <person name="Platzer M."/>
            <person name="Groth M."/>
            <person name="Szafranski K."/>
            <person name="Schliwa M."/>
        </authorList>
    </citation>
    <scope>NUCLEOTIDE SEQUENCE [LARGE SCALE GENOMIC DNA]</scope>
</reference>
<dbReference type="EMBL" id="ASPP01008015">
    <property type="protein sequence ID" value="ETO26209.1"/>
    <property type="molecule type" value="Genomic_DNA"/>
</dbReference>
<comment type="caution">
    <text evidence="2">The sequence shown here is derived from an EMBL/GenBank/DDBJ whole genome shotgun (WGS) entry which is preliminary data.</text>
</comment>
<name>X6NKE2_RETFI</name>
<keyword evidence="1" id="KW-0472">Membrane</keyword>
<dbReference type="AlphaFoldDB" id="X6NKE2"/>
<dbReference type="Proteomes" id="UP000023152">
    <property type="component" value="Unassembled WGS sequence"/>
</dbReference>
<gene>
    <name evidence="2" type="ORF">RFI_10928</name>
</gene>
<evidence type="ECO:0000313" key="3">
    <source>
        <dbReference type="Proteomes" id="UP000023152"/>
    </source>
</evidence>
<evidence type="ECO:0000256" key="1">
    <source>
        <dbReference type="SAM" id="Phobius"/>
    </source>
</evidence>